<keyword evidence="1 3" id="KW-0597">Phosphoprotein</keyword>
<dbReference type="GO" id="GO:0003677">
    <property type="term" value="F:DNA binding"/>
    <property type="evidence" value="ECO:0007669"/>
    <property type="project" value="UniProtKB-KW"/>
</dbReference>
<dbReference type="EMBL" id="QLMA01000010">
    <property type="protein sequence ID" value="RAJ75070.1"/>
    <property type="molecule type" value="Genomic_DNA"/>
</dbReference>
<dbReference type="AlphaFoldDB" id="A0A327VK41"/>
<dbReference type="SUPFAM" id="SSF52172">
    <property type="entry name" value="CheY-like"/>
    <property type="match status" value="1"/>
</dbReference>
<dbReference type="Pfam" id="PF00072">
    <property type="entry name" value="Response_reg"/>
    <property type="match status" value="1"/>
</dbReference>
<evidence type="ECO:0000256" key="1">
    <source>
        <dbReference type="ARBA" id="ARBA00022553"/>
    </source>
</evidence>
<dbReference type="PROSITE" id="PS50110">
    <property type="entry name" value="RESPONSE_REGULATORY"/>
    <property type="match status" value="1"/>
</dbReference>
<keyword evidence="2 6" id="KW-0238">DNA-binding</keyword>
<dbReference type="InterPro" id="IPR000792">
    <property type="entry name" value="Tscrpt_reg_LuxR_C"/>
</dbReference>
<dbReference type="InterPro" id="IPR039420">
    <property type="entry name" value="WalR-like"/>
</dbReference>
<dbReference type="InterPro" id="IPR011006">
    <property type="entry name" value="CheY-like_superfamily"/>
</dbReference>
<dbReference type="OrthoDB" id="9797341at2"/>
<evidence type="ECO:0000256" key="3">
    <source>
        <dbReference type="PROSITE-ProRule" id="PRU00169"/>
    </source>
</evidence>
<proteinExistence type="predicted"/>
<dbReference type="SUPFAM" id="SSF46894">
    <property type="entry name" value="C-terminal effector domain of the bipartite response regulators"/>
    <property type="match status" value="1"/>
</dbReference>
<feature type="domain" description="Response regulatory" evidence="5">
    <location>
        <begin position="4"/>
        <end position="120"/>
    </location>
</feature>
<dbReference type="SMART" id="SM00421">
    <property type="entry name" value="HTH_LUXR"/>
    <property type="match status" value="1"/>
</dbReference>
<evidence type="ECO:0000313" key="7">
    <source>
        <dbReference type="Proteomes" id="UP000249819"/>
    </source>
</evidence>
<sequence>MQIKLAIADGHPMILNGIKAMLAPEQHIQIRHTCTSAPALFEALYTDGADVLLLDIRLDAANSVTVCKQIKKLYPALQIIVLSDISETYHIRQLIRAGVSGFLLKSADQEALTAAINTVFAGRQYFDQQLQQLALQEMVMGKKRAHNDGLLTKREEEILTLIADEFSNQEIADRLFISLRTVETHRLKIVQKLAVRNTAGLVKEAMRRGLAE</sequence>
<evidence type="ECO:0000313" key="6">
    <source>
        <dbReference type="EMBL" id="RAJ75070.1"/>
    </source>
</evidence>
<dbReference type="GO" id="GO:0006355">
    <property type="term" value="P:regulation of DNA-templated transcription"/>
    <property type="evidence" value="ECO:0007669"/>
    <property type="project" value="InterPro"/>
</dbReference>
<dbReference type="GO" id="GO:0000160">
    <property type="term" value="P:phosphorelay signal transduction system"/>
    <property type="evidence" value="ECO:0007669"/>
    <property type="project" value="InterPro"/>
</dbReference>
<dbReference type="CDD" id="cd06170">
    <property type="entry name" value="LuxR_C_like"/>
    <property type="match status" value="1"/>
</dbReference>
<reference evidence="6 7" key="1">
    <citation type="submission" date="2018-06" db="EMBL/GenBank/DDBJ databases">
        <title>Genomic Encyclopedia of Archaeal and Bacterial Type Strains, Phase II (KMG-II): from individual species to whole genera.</title>
        <authorList>
            <person name="Goeker M."/>
        </authorList>
    </citation>
    <scope>NUCLEOTIDE SEQUENCE [LARGE SCALE GENOMIC DNA]</scope>
    <source>
        <strain evidence="6 7">DSM 29821</strain>
    </source>
</reference>
<gene>
    <name evidence="6" type="ORF">CLV59_110116</name>
</gene>
<feature type="modified residue" description="4-aspartylphosphate" evidence="3">
    <location>
        <position position="55"/>
    </location>
</feature>
<dbReference type="Pfam" id="PF00196">
    <property type="entry name" value="GerE"/>
    <property type="match status" value="1"/>
</dbReference>
<dbReference type="CDD" id="cd17535">
    <property type="entry name" value="REC_NarL-like"/>
    <property type="match status" value="1"/>
</dbReference>
<name>A0A327VK41_9BACT</name>
<keyword evidence="7" id="KW-1185">Reference proteome</keyword>
<feature type="domain" description="HTH luxR-type" evidence="4">
    <location>
        <begin position="144"/>
        <end position="209"/>
    </location>
</feature>
<evidence type="ECO:0000256" key="2">
    <source>
        <dbReference type="ARBA" id="ARBA00023125"/>
    </source>
</evidence>
<dbReference type="Proteomes" id="UP000249819">
    <property type="component" value="Unassembled WGS sequence"/>
</dbReference>
<dbReference type="PANTHER" id="PTHR43214">
    <property type="entry name" value="TWO-COMPONENT RESPONSE REGULATOR"/>
    <property type="match status" value="1"/>
</dbReference>
<dbReference type="PANTHER" id="PTHR43214:SF43">
    <property type="entry name" value="TWO-COMPONENT RESPONSE REGULATOR"/>
    <property type="match status" value="1"/>
</dbReference>
<dbReference type="InterPro" id="IPR001789">
    <property type="entry name" value="Sig_transdc_resp-reg_receiver"/>
</dbReference>
<evidence type="ECO:0000259" key="5">
    <source>
        <dbReference type="PROSITE" id="PS50110"/>
    </source>
</evidence>
<dbReference type="RefSeq" id="WP_111594974.1">
    <property type="nucleotide sequence ID" value="NZ_QLMA01000010.1"/>
</dbReference>
<dbReference type="SMART" id="SM00448">
    <property type="entry name" value="REC"/>
    <property type="match status" value="1"/>
</dbReference>
<accession>A0A327VK41</accession>
<dbReference type="InterPro" id="IPR058245">
    <property type="entry name" value="NreC/VraR/RcsB-like_REC"/>
</dbReference>
<dbReference type="PROSITE" id="PS50043">
    <property type="entry name" value="HTH_LUXR_2"/>
    <property type="match status" value="1"/>
</dbReference>
<comment type="caution">
    <text evidence="6">The sequence shown here is derived from an EMBL/GenBank/DDBJ whole genome shotgun (WGS) entry which is preliminary data.</text>
</comment>
<evidence type="ECO:0000259" key="4">
    <source>
        <dbReference type="PROSITE" id="PS50043"/>
    </source>
</evidence>
<dbReference type="PRINTS" id="PR00038">
    <property type="entry name" value="HTHLUXR"/>
</dbReference>
<dbReference type="Gene3D" id="3.40.50.2300">
    <property type="match status" value="1"/>
</dbReference>
<protein>
    <submittedName>
        <fullName evidence="6">DNA-binding NarL/FixJ family response regulator</fullName>
    </submittedName>
</protein>
<dbReference type="InterPro" id="IPR016032">
    <property type="entry name" value="Sig_transdc_resp-reg_C-effctor"/>
</dbReference>
<organism evidence="6 7">
    <name type="scientific">Chitinophaga dinghuensis</name>
    <dbReference type="NCBI Taxonomy" id="1539050"/>
    <lineage>
        <taxon>Bacteria</taxon>
        <taxon>Pseudomonadati</taxon>
        <taxon>Bacteroidota</taxon>
        <taxon>Chitinophagia</taxon>
        <taxon>Chitinophagales</taxon>
        <taxon>Chitinophagaceae</taxon>
        <taxon>Chitinophaga</taxon>
    </lineage>
</organism>